<proteinExistence type="inferred from homology"/>
<accession>A0A9I9CIX5</accession>
<dbReference type="PROSITE" id="PS00283">
    <property type="entry name" value="SOYBEAN_KUNITZ"/>
    <property type="match status" value="1"/>
</dbReference>
<dbReference type="EnsemblPlants" id="MELO3C004296.2.1">
    <property type="protein sequence ID" value="MELO3C004296.2.1"/>
    <property type="gene ID" value="MELO3C004296.2"/>
</dbReference>
<dbReference type="GeneID" id="103495287"/>
<keyword evidence="4" id="KW-1185">Reference proteome</keyword>
<dbReference type="eggNOG" id="ENOG502S0HP">
    <property type="taxonomic scope" value="Eukaryota"/>
</dbReference>
<dbReference type="Pfam" id="PF00197">
    <property type="entry name" value="Kunitz_legume"/>
    <property type="match status" value="1"/>
</dbReference>
<dbReference type="PANTHER" id="PTHR33107:SF81">
    <property type="entry name" value="TRYPSIN INHIBITOR A"/>
    <property type="match status" value="1"/>
</dbReference>
<dbReference type="InParanoid" id="A0A1S3C0M7"/>
<keyword evidence="2" id="KW-1015">Disulfide bond</keyword>
<comment type="similarity">
    <text evidence="1">Belongs to the protease inhibitor I3 (leguminous Kunitz-type inhibitor) family.</text>
</comment>
<dbReference type="InterPro" id="IPR011065">
    <property type="entry name" value="Kunitz_inhibitor_STI-like_sf"/>
</dbReference>
<dbReference type="Proteomes" id="UP001652600">
    <property type="component" value="Chromosome 5"/>
</dbReference>
<evidence type="ECO:0000313" key="4">
    <source>
        <dbReference type="Proteomes" id="UP001652600"/>
    </source>
</evidence>
<evidence type="ECO:0000256" key="1">
    <source>
        <dbReference type="ARBA" id="ARBA00005440"/>
    </source>
</evidence>
<organism evidence="4 5">
    <name type="scientific">Cucumis melo</name>
    <name type="common">Muskmelon</name>
    <dbReference type="NCBI Taxonomy" id="3656"/>
    <lineage>
        <taxon>Eukaryota</taxon>
        <taxon>Viridiplantae</taxon>
        <taxon>Streptophyta</taxon>
        <taxon>Embryophyta</taxon>
        <taxon>Tracheophyta</taxon>
        <taxon>Spermatophyta</taxon>
        <taxon>Magnoliopsida</taxon>
        <taxon>eudicotyledons</taxon>
        <taxon>Gunneridae</taxon>
        <taxon>Pentapetalae</taxon>
        <taxon>rosids</taxon>
        <taxon>fabids</taxon>
        <taxon>Cucurbitales</taxon>
        <taxon>Cucurbitaceae</taxon>
        <taxon>Benincaseae</taxon>
        <taxon>Cucumis</taxon>
    </lineage>
</organism>
<protein>
    <submittedName>
        <fullName evidence="5">Kunitz type trypsin inhibitor 111-like</fullName>
    </submittedName>
</protein>
<dbReference type="AlphaFoldDB" id="A0A1S3C0M7"/>
<reference evidence="5" key="2">
    <citation type="submission" date="2025-05" db="UniProtKB">
        <authorList>
            <consortium name="RefSeq"/>
        </authorList>
    </citation>
    <scope>IDENTIFICATION</scope>
    <source>
        <tissue evidence="5">Stem</tissue>
    </source>
</reference>
<dbReference type="SUPFAM" id="SSF50386">
    <property type="entry name" value="STI-like"/>
    <property type="match status" value="1"/>
</dbReference>
<gene>
    <name evidence="5" type="primary">LOC103495287</name>
</gene>
<dbReference type="PANTHER" id="PTHR33107">
    <property type="entry name" value="KUNITZ TRYPSIN INHIBITOR 2"/>
    <property type="match status" value="1"/>
</dbReference>
<dbReference type="CDD" id="cd23367">
    <property type="entry name" value="beta-trefoil_STI_KPI104-like"/>
    <property type="match status" value="1"/>
</dbReference>
<sequence length="248" mass="27884">MLAIKWHYTFASHNHIIIFQTKTKSLLLKNQKMMRFHKSLFSIFSLLCFFMAIPSTAGQFDGPPVLDTEGRPLQRDAEYFIKPAITDVAGNLTLITRKGDQCPFYVGQVPLLSQETGFAVSLAPYREGEDTIREGRDLKFVFQVFTICITGTQWKVGEADPKTGRRFVKLGYDNTATGYFRIDKSDLGVYNIGWCPSDVPIKGRPRCGSAGILIEKGVRFLALDGPAFPFEFVRVDPVEELGSILQEK</sequence>
<accession>A0A1S3C0M7</accession>
<evidence type="ECO:0000313" key="3">
    <source>
        <dbReference type="EnsemblPlants" id="MELO3C004296.2.1"/>
    </source>
</evidence>
<name>A0A1S3C0M7_CUCME</name>
<dbReference type="Gene3D" id="2.80.10.50">
    <property type="match status" value="1"/>
</dbReference>
<evidence type="ECO:0000256" key="2">
    <source>
        <dbReference type="ARBA" id="ARBA00023157"/>
    </source>
</evidence>
<dbReference type="SMART" id="SM00452">
    <property type="entry name" value="STI"/>
    <property type="match status" value="1"/>
</dbReference>
<reference evidence="3" key="1">
    <citation type="submission" date="2023-03" db="UniProtKB">
        <authorList>
            <consortium name="EnsemblPlants"/>
        </authorList>
    </citation>
    <scope>IDENTIFICATION</scope>
</reference>
<evidence type="ECO:0000313" key="5">
    <source>
        <dbReference type="RefSeq" id="XP_008455014.2"/>
    </source>
</evidence>
<dbReference type="InterPro" id="IPR002160">
    <property type="entry name" value="Prot_inh_Kunz-lg"/>
</dbReference>
<dbReference type="GO" id="GO:0004866">
    <property type="term" value="F:endopeptidase inhibitor activity"/>
    <property type="evidence" value="ECO:0007669"/>
    <property type="project" value="InterPro"/>
</dbReference>
<dbReference type="RefSeq" id="XP_008455014.2">
    <property type="nucleotide sequence ID" value="XM_008456792.3"/>
</dbReference>
<dbReference type="KEGG" id="cmo:103495287"/>
<dbReference type="Gramene" id="MELO3C004296.2.1">
    <property type="protein sequence ID" value="MELO3C004296.2.1"/>
    <property type="gene ID" value="MELO3C004296.2"/>
</dbReference>